<dbReference type="AlphaFoldDB" id="A0A5B0RQR5"/>
<name>A0A5B0RQR5_PUCGR</name>
<gene>
    <name evidence="1" type="ORF">PGTUg99_002338</name>
</gene>
<dbReference type="Proteomes" id="UP000325313">
    <property type="component" value="Unassembled WGS sequence"/>
</dbReference>
<evidence type="ECO:0000313" key="2">
    <source>
        <dbReference type="Proteomes" id="UP000325313"/>
    </source>
</evidence>
<protein>
    <submittedName>
        <fullName evidence="1">Uncharacterized protein</fullName>
    </submittedName>
</protein>
<proteinExistence type="predicted"/>
<evidence type="ECO:0000313" key="1">
    <source>
        <dbReference type="EMBL" id="KAA1127014.1"/>
    </source>
</evidence>
<accession>A0A5B0RQR5</accession>
<comment type="caution">
    <text evidence="1">The sequence shown here is derived from an EMBL/GenBank/DDBJ whole genome shotgun (WGS) entry which is preliminary data.</text>
</comment>
<organism evidence="1 2">
    <name type="scientific">Puccinia graminis f. sp. tritici</name>
    <dbReference type="NCBI Taxonomy" id="56615"/>
    <lineage>
        <taxon>Eukaryota</taxon>
        <taxon>Fungi</taxon>
        <taxon>Dikarya</taxon>
        <taxon>Basidiomycota</taxon>
        <taxon>Pucciniomycotina</taxon>
        <taxon>Pucciniomycetes</taxon>
        <taxon>Pucciniales</taxon>
        <taxon>Pucciniaceae</taxon>
        <taxon>Puccinia</taxon>
    </lineage>
</organism>
<sequence length="150" mass="16482">MRFGWFCALPIGVLNHVWPARKNQKKPEVGWCVKACAEFAEDACEVEAREKAPSDGTLPTTVCDEYVWCVLPWLRESPVLPQALIASSYSAHVSGVEGKLRHHDAVAGCKGPRQVGAPCDSQPKAGGCTLPKRTLFWRPGTFGDRLHLAR</sequence>
<reference evidence="1 2" key="1">
    <citation type="submission" date="2019-05" db="EMBL/GenBank/DDBJ databases">
        <title>Emergence of the Ug99 lineage of the wheat stem rust pathogen through somatic hybridization.</title>
        <authorList>
            <person name="Li F."/>
            <person name="Upadhyaya N.M."/>
            <person name="Sperschneider J."/>
            <person name="Matny O."/>
            <person name="Nguyen-Phuc H."/>
            <person name="Mago R."/>
            <person name="Raley C."/>
            <person name="Miller M.E."/>
            <person name="Silverstein K.A.T."/>
            <person name="Henningsen E."/>
            <person name="Hirsch C.D."/>
            <person name="Visser B."/>
            <person name="Pretorius Z.A."/>
            <person name="Steffenson B.J."/>
            <person name="Schwessinger B."/>
            <person name="Dodds P.N."/>
            <person name="Figueroa M."/>
        </authorList>
    </citation>
    <scope>NUCLEOTIDE SEQUENCE [LARGE SCALE GENOMIC DNA]</scope>
    <source>
        <strain evidence="1 2">Ug99</strain>
    </source>
</reference>
<dbReference type="EMBL" id="VDEP01000169">
    <property type="protein sequence ID" value="KAA1127014.1"/>
    <property type="molecule type" value="Genomic_DNA"/>
</dbReference>